<dbReference type="PANTHER" id="PTHR11360:SF304">
    <property type="entry name" value="MFS DOMAIN-CONTAINING PROTEIN"/>
    <property type="match status" value="1"/>
</dbReference>
<dbReference type="GO" id="GO:0005886">
    <property type="term" value="C:plasma membrane"/>
    <property type="evidence" value="ECO:0007669"/>
    <property type="project" value="UniProtKB-SubCell"/>
</dbReference>
<dbReference type="OrthoDB" id="182417at2"/>
<comment type="subcellular location">
    <subcellularLocation>
        <location evidence="1">Cell membrane</location>
        <topology evidence="1">Multi-pass membrane protein</topology>
    </subcellularLocation>
</comment>
<feature type="transmembrane region" description="Helical" evidence="5">
    <location>
        <begin position="359"/>
        <end position="378"/>
    </location>
</feature>
<feature type="transmembrane region" description="Helical" evidence="5">
    <location>
        <begin position="115"/>
        <end position="136"/>
    </location>
</feature>
<evidence type="ECO:0000256" key="3">
    <source>
        <dbReference type="ARBA" id="ARBA00022989"/>
    </source>
</evidence>
<dbReference type="InterPro" id="IPR036259">
    <property type="entry name" value="MFS_trans_sf"/>
</dbReference>
<dbReference type="KEGG" id="cgc:Cyagr_0397"/>
<dbReference type="InterPro" id="IPR011701">
    <property type="entry name" value="MFS"/>
</dbReference>
<dbReference type="STRING" id="292564.Cyagr_0397"/>
<dbReference type="HOGENOM" id="CLU_001265_59_7_3"/>
<feature type="transmembrane region" description="Helical" evidence="5">
    <location>
        <begin position="390"/>
        <end position="409"/>
    </location>
</feature>
<dbReference type="eggNOG" id="COG2223">
    <property type="taxonomic scope" value="Bacteria"/>
</dbReference>
<dbReference type="EMBL" id="CP003495">
    <property type="protein sequence ID" value="AFY27590.1"/>
    <property type="molecule type" value="Genomic_DNA"/>
</dbReference>
<name>K9P3C2_CYAGP</name>
<evidence type="ECO:0000256" key="2">
    <source>
        <dbReference type="ARBA" id="ARBA00022692"/>
    </source>
</evidence>
<feature type="transmembrane region" description="Helical" evidence="5">
    <location>
        <begin position="324"/>
        <end position="347"/>
    </location>
</feature>
<dbReference type="AlphaFoldDB" id="K9P3C2"/>
<protein>
    <submittedName>
        <fullName evidence="7">Nitrate/nitrite transporter</fullName>
    </submittedName>
</protein>
<evidence type="ECO:0000256" key="4">
    <source>
        <dbReference type="ARBA" id="ARBA00023136"/>
    </source>
</evidence>
<evidence type="ECO:0000259" key="6">
    <source>
        <dbReference type="PROSITE" id="PS50850"/>
    </source>
</evidence>
<dbReference type="SUPFAM" id="SSF103473">
    <property type="entry name" value="MFS general substrate transporter"/>
    <property type="match status" value="1"/>
</dbReference>
<dbReference type="Gene3D" id="1.20.1250.20">
    <property type="entry name" value="MFS general substrate transporter like domains"/>
    <property type="match status" value="2"/>
</dbReference>
<gene>
    <name evidence="7" type="ordered locus">Cyagr_0397</name>
</gene>
<dbReference type="PATRIC" id="fig|292564.3.peg.356"/>
<proteinExistence type="predicted"/>
<feature type="transmembrane region" description="Helical" evidence="5">
    <location>
        <begin position="89"/>
        <end position="109"/>
    </location>
</feature>
<dbReference type="PANTHER" id="PTHR11360">
    <property type="entry name" value="MONOCARBOXYLATE TRANSPORTER"/>
    <property type="match status" value="1"/>
</dbReference>
<feature type="transmembrane region" description="Helical" evidence="5">
    <location>
        <begin position="298"/>
        <end position="318"/>
    </location>
</feature>
<evidence type="ECO:0000256" key="5">
    <source>
        <dbReference type="SAM" id="Phobius"/>
    </source>
</evidence>
<dbReference type="Pfam" id="PF07690">
    <property type="entry name" value="MFS_1"/>
    <property type="match status" value="2"/>
</dbReference>
<feature type="transmembrane region" description="Helical" evidence="5">
    <location>
        <begin position="148"/>
        <end position="167"/>
    </location>
</feature>
<accession>K9P3C2</accession>
<feature type="transmembrane region" description="Helical" evidence="5">
    <location>
        <begin position="62"/>
        <end position="82"/>
    </location>
</feature>
<dbReference type="InterPro" id="IPR020846">
    <property type="entry name" value="MFS_dom"/>
</dbReference>
<feature type="transmembrane region" description="Helical" evidence="5">
    <location>
        <begin position="232"/>
        <end position="254"/>
    </location>
</feature>
<keyword evidence="4 5" id="KW-0472">Membrane</keyword>
<feature type="transmembrane region" description="Helical" evidence="5">
    <location>
        <begin position="179"/>
        <end position="198"/>
    </location>
</feature>
<dbReference type="Proteomes" id="UP000010388">
    <property type="component" value="Chromosome"/>
</dbReference>
<evidence type="ECO:0000313" key="7">
    <source>
        <dbReference type="EMBL" id="AFY27590.1"/>
    </source>
</evidence>
<dbReference type="CDD" id="cd17353">
    <property type="entry name" value="MFS_OFA_like"/>
    <property type="match status" value="1"/>
</dbReference>
<evidence type="ECO:0000256" key="1">
    <source>
        <dbReference type="ARBA" id="ARBA00004651"/>
    </source>
</evidence>
<sequence>MNQTIEHGREVLVLGRPASQGRWLLIPLGMVILLCLGSVYSWSIFRTPLEQELGISATESLLPFTFVLVFYAALMPVTGFYLPRLGTRLTTVIGGFIVGLGYILSSYATHGAGLVITYGMIGGTGIGIVYGVPILVVSRWFPDKKGLAVGLTIIGFGLSPLITAPVANHLIEAYTVRPTLRVLGVAMITLISAISFTMKLPPKDWSPQPNRSSCTPILTGSSPTNIFQCRSFYGLWICYAIGTLLGLSAIGISSSVGEELIAIQPAVAASSMALFALFNGVSRPLFGWLSDRFKPSHIAIFSYTLSLIACLLMLSAGQGDFGNYLVAFSLFWFCLGGWLAMAPTITLRFFSPDHYAQNYGIVFTAYGAGALIGTLVTGRIRDWFGNYNAVFVPLAILTVLGMVTAHGLLKRERRPTAPGTEP</sequence>
<dbReference type="GO" id="GO:0022857">
    <property type="term" value="F:transmembrane transporter activity"/>
    <property type="evidence" value="ECO:0007669"/>
    <property type="project" value="InterPro"/>
</dbReference>
<evidence type="ECO:0000313" key="8">
    <source>
        <dbReference type="Proteomes" id="UP000010388"/>
    </source>
</evidence>
<feature type="transmembrane region" description="Helical" evidence="5">
    <location>
        <begin position="21"/>
        <end position="42"/>
    </location>
</feature>
<feature type="domain" description="Major facilitator superfamily (MFS) profile" evidence="6">
    <location>
        <begin position="22"/>
        <end position="413"/>
    </location>
</feature>
<keyword evidence="3 5" id="KW-1133">Transmembrane helix</keyword>
<organism evidence="7 8">
    <name type="scientific">Cyanobium gracile (strain ATCC 27147 / PCC 6307)</name>
    <dbReference type="NCBI Taxonomy" id="292564"/>
    <lineage>
        <taxon>Bacteria</taxon>
        <taxon>Bacillati</taxon>
        <taxon>Cyanobacteriota</taxon>
        <taxon>Cyanophyceae</taxon>
        <taxon>Synechococcales</taxon>
        <taxon>Prochlorococcaceae</taxon>
        <taxon>Cyanobium</taxon>
    </lineage>
</organism>
<reference evidence="8" key="1">
    <citation type="journal article" date="2013" name="Proc. Natl. Acad. Sci. U.S.A.">
        <title>Improving the coverage of the cyanobacterial phylum using diversity-driven genome sequencing.</title>
        <authorList>
            <person name="Shih P.M."/>
            <person name="Wu D."/>
            <person name="Latifi A."/>
            <person name="Axen S.D."/>
            <person name="Fewer D.P."/>
            <person name="Talla E."/>
            <person name="Calteau A."/>
            <person name="Cai F."/>
            <person name="Tandeau de Marsac N."/>
            <person name="Rippka R."/>
            <person name="Herdman M."/>
            <person name="Sivonen K."/>
            <person name="Coursin T."/>
            <person name="Laurent T."/>
            <person name="Goodwin L."/>
            <person name="Nolan M."/>
            <person name="Davenport K.W."/>
            <person name="Han C.S."/>
            <person name="Rubin E.M."/>
            <person name="Eisen J.A."/>
            <person name="Woyke T."/>
            <person name="Gugger M."/>
            <person name="Kerfeld C.A."/>
        </authorList>
    </citation>
    <scope>NUCLEOTIDE SEQUENCE [LARGE SCALE GENOMIC DNA]</scope>
    <source>
        <strain evidence="8">ATCC 27147 / PCC 6307</strain>
    </source>
</reference>
<keyword evidence="2 5" id="KW-0812">Transmembrane</keyword>
<dbReference type="InterPro" id="IPR050327">
    <property type="entry name" value="Proton-linked_MCT"/>
</dbReference>
<dbReference type="PROSITE" id="PS50850">
    <property type="entry name" value="MFS"/>
    <property type="match status" value="1"/>
</dbReference>